<dbReference type="GeneID" id="109130880"/>
<evidence type="ECO:0000259" key="1">
    <source>
        <dbReference type="Pfam" id="PF13966"/>
    </source>
</evidence>
<proteinExistence type="predicted"/>
<dbReference type="PANTHER" id="PTHR33116">
    <property type="entry name" value="REVERSE TRANSCRIPTASE ZINC-BINDING DOMAIN-CONTAINING PROTEIN-RELATED-RELATED"/>
    <property type="match status" value="1"/>
</dbReference>
<feature type="domain" description="Reverse transcriptase zinc-binding" evidence="1">
    <location>
        <begin position="126"/>
        <end position="210"/>
    </location>
</feature>
<dbReference type="Pfam" id="PF13966">
    <property type="entry name" value="zf-RVT"/>
    <property type="match status" value="1"/>
</dbReference>
<gene>
    <name evidence="3" type="primary">LOC109130880</name>
</gene>
<reference evidence="3" key="2">
    <citation type="submission" date="2025-08" db="UniProtKB">
        <authorList>
            <consortium name="RefSeq"/>
        </authorList>
    </citation>
    <scope>IDENTIFICATION</scope>
    <source>
        <tissue evidence="3">Leaf</tissue>
    </source>
</reference>
<organism evidence="2 3">
    <name type="scientific">Camelina sativa</name>
    <name type="common">False flax</name>
    <name type="synonym">Myagrum sativum</name>
    <dbReference type="NCBI Taxonomy" id="90675"/>
    <lineage>
        <taxon>Eukaryota</taxon>
        <taxon>Viridiplantae</taxon>
        <taxon>Streptophyta</taxon>
        <taxon>Embryophyta</taxon>
        <taxon>Tracheophyta</taxon>
        <taxon>Spermatophyta</taxon>
        <taxon>Magnoliopsida</taxon>
        <taxon>eudicotyledons</taxon>
        <taxon>Gunneridae</taxon>
        <taxon>Pentapetalae</taxon>
        <taxon>rosids</taxon>
        <taxon>malvids</taxon>
        <taxon>Brassicales</taxon>
        <taxon>Brassicaceae</taxon>
        <taxon>Camelineae</taxon>
        <taxon>Camelina</taxon>
    </lineage>
</organism>
<dbReference type="Proteomes" id="UP000694864">
    <property type="component" value="Chromosome 19"/>
</dbReference>
<dbReference type="RefSeq" id="XP_019096507.1">
    <property type="nucleotide sequence ID" value="XM_019240962.1"/>
</dbReference>
<protein>
    <submittedName>
        <fullName evidence="3">Uncharacterized protein LOC109130880</fullName>
    </submittedName>
</protein>
<dbReference type="PANTHER" id="PTHR33116:SF84">
    <property type="entry name" value="RNA-DIRECTED DNA POLYMERASE"/>
    <property type="match status" value="1"/>
</dbReference>
<accession>A0ABM1RBW9</accession>
<sequence length="307" mass="34988">MANVTSGSWIWKSICKLRPLARPFVVCKVGTGITCSFWSDNWTGLGPLLELTGDRGPMVSGLSRHAVVFDAVREGNWWISRSRSRNPIILLLKECLPPPSVLNLREDGDDDMYLWKVGNDEASSRFSTALTWEALNHPAPRVDWYASVWCKSRIPKHAFITWLLAINRLHTRDRLIQWGLAIPSVCLLCDQEDECKQHLFFDCSFSGEVWGYFHSRAAVVPPNLVHDALVWLRNPCRDRNVAMILRLAFQASVYLLWKERNSRLHTAISRTPCALIQEIKVIIRSRLKPLSRNEGPGHAPRLPGETK</sequence>
<evidence type="ECO:0000313" key="3">
    <source>
        <dbReference type="RefSeq" id="XP_019096507.1"/>
    </source>
</evidence>
<keyword evidence="2" id="KW-1185">Reference proteome</keyword>
<name>A0ABM1RBW9_CAMSA</name>
<dbReference type="InterPro" id="IPR026960">
    <property type="entry name" value="RVT-Znf"/>
</dbReference>
<evidence type="ECO:0000313" key="2">
    <source>
        <dbReference type="Proteomes" id="UP000694864"/>
    </source>
</evidence>
<reference evidence="2" key="1">
    <citation type="journal article" date="2014" name="Nat. Commun.">
        <title>The emerging biofuel crop Camelina sativa retains a highly undifferentiated hexaploid genome structure.</title>
        <authorList>
            <person name="Kagale S."/>
            <person name="Koh C."/>
            <person name="Nixon J."/>
            <person name="Bollina V."/>
            <person name="Clarke W.E."/>
            <person name="Tuteja R."/>
            <person name="Spillane C."/>
            <person name="Robinson S.J."/>
            <person name="Links M.G."/>
            <person name="Clarke C."/>
            <person name="Higgins E.E."/>
            <person name="Huebert T."/>
            <person name="Sharpe A.G."/>
            <person name="Parkin I.A."/>
        </authorList>
    </citation>
    <scope>NUCLEOTIDE SEQUENCE [LARGE SCALE GENOMIC DNA]</scope>
    <source>
        <strain evidence="2">cv. DH55</strain>
    </source>
</reference>